<dbReference type="InterPro" id="IPR001623">
    <property type="entry name" value="DnaJ_domain"/>
</dbReference>
<dbReference type="InterPro" id="IPR018253">
    <property type="entry name" value="DnaJ_domain_CS"/>
</dbReference>
<dbReference type="SUPFAM" id="SSF46565">
    <property type="entry name" value="Chaperone J-domain"/>
    <property type="match status" value="1"/>
</dbReference>
<dbReference type="SUPFAM" id="SSF49493">
    <property type="entry name" value="HSP40/DnaJ peptide-binding domain"/>
    <property type="match status" value="2"/>
</dbReference>
<dbReference type="InterPro" id="IPR008971">
    <property type="entry name" value="HSP40/DnaJ_pept-bd"/>
</dbReference>
<sequence length="296" mass="32755">MSYTAYLKINLRKQMAKRDHYKVLGINKSATEKEIKRAYKKLAMKFHPDRNPSNPIAEEQFREVKSAYEILHNAEKREQYDHYGHAAFDGQCGGRRNGFGGASNGFEDVFGSMFEQQAQPRYQPQPEVGTDIILSVEISLQDAIEGCIKEVKLPNNPEPLAVTIPAGIADGQQVKIIGKGNPGSLGAIRGDLLVTIILLNDSIFRREGLDLYCFITLSFPLAALGGTLKVPTFTGFINIKIPTGTQVGRKFRIKGKGIKAMQATKVGDLIYEVQINTPTSLTSQQETLLKKLAEIL</sequence>
<evidence type="ECO:0000256" key="4">
    <source>
        <dbReference type="ARBA" id="ARBA00022833"/>
    </source>
</evidence>
<evidence type="ECO:0000256" key="3">
    <source>
        <dbReference type="ARBA" id="ARBA00022771"/>
    </source>
</evidence>
<dbReference type="AlphaFoldDB" id="A0A6A7G978"/>
<evidence type="ECO:0000256" key="5">
    <source>
        <dbReference type="ARBA" id="ARBA00023186"/>
    </source>
</evidence>
<dbReference type="PANTHER" id="PTHR43096:SF48">
    <property type="entry name" value="CHAPERONE PROTEIN DNAJ"/>
    <property type="match status" value="1"/>
</dbReference>
<dbReference type="PRINTS" id="PR00625">
    <property type="entry name" value="JDOMAIN"/>
</dbReference>
<keyword evidence="5" id="KW-0143">Chaperone</keyword>
<dbReference type="PROSITE" id="PS00636">
    <property type="entry name" value="DNAJ_1"/>
    <property type="match status" value="1"/>
</dbReference>
<evidence type="ECO:0000313" key="7">
    <source>
        <dbReference type="EMBL" id="LAC27506.1"/>
    </source>
</evidence>
<proteinExistence type="evidence at transcript level"/>
<name>A0A6A7G978_9CRUS</name>
<evidence type="ECO:0000256" key="2">
    <source>
        <dbReference type="ARBA" id="ARBA00022737"/>
    </source>
</evidence>
<dbReference type="GO" id="GO:0051082">
    <property type="term" value="F:unfolded protein binding"/>
    <property type="evidence" value="ECO:0007669"/>
    <property type="project" value="InterPro"/>
</dbReference>
<dbReference type="GO" id="GO:0005737">
    <property type="term" value="C:cytoplasm"/>
    <property type="evidence" value="ECO:0007669"/>
    <property type="project" value="TreeGrafter"/>
</dbReference>
<protein>
    <submittedName>
        <fullName evidence="7">Molecular chaperone DnaJ</fullName>
    </submittedName>
</protein>
<organism evidence="7">
    <name type="scientific">Hirondellea gigas</name>
    <dbReference type="NCBI Taxonomy" id="1518452"/>
    <lineage>
        <taxon>Eukaryota</taxon>
        <taxon>Metazoa</taxon>
        <taxon>Ecdysozoa</taxon>
        <taxon>Arthropoda</taxon>
        <taxon>Crustacea</taxon>
        <taxon>Multicrustacea</taxon>
        <taxon>Malacostraca</taxon>
        <taxon>Eumalacostraca</taxon>
        <taxon>Peracarida</taxon>
        <taxon>Amphipoda</taxon>
        <taxon>Amphilochidea</taxon>
        <taxon>Lysianassida</taxon>
        <taxon>Lysianassidira</taxon>
        <taxon>Lysianassoidea</taxon>
        <taxon>Lysianassidae</taxon>
        <taxon>Hirondellea</taxon>
    </lineage>
</organism>
<dbReference type="InterPro" id="IPR036869">
    <property type="entry name" value="J_dom_sf"/>
</dbReference>
<feature type="domain" description="J" evidence="6">
    <location>
        <begin position="19"/>
        <end position="84"/>
    </location>
</feature>
<accession>A0A6A7G978</accession>
<keyword evidence="4" id="KW-0862">Zinc</keyword>
<keyword evidence="2" id="KW-0677">Repeat</keyword>
<dbReference type="Gene3D" id="2.60.260.20">
    <property type="entry name" value="Urease metallochaperone UreE, N-terminal domain"/>
    <property type="match status" value="2"/>
</dbReference>
<dbReference type="FunFam" id="2.60.260.20:FF:000005">
    <property type="entry name" value="Chaperone protein dnaJ 1, mitochondrial"/>
    <property type="match status" value="1"/>
</dbReference>
<dbReference type="GO" id="GO:0042026">
    <property type="term" value="P:protein refolding"/>
    <property type="evidence" value="ECO:0007669"/>
    <property type="project" value="TreeGrafter"/>
</dbReference>
<dbReference type="Pfam" id="PF00226">
    <property type="entry name" value="DnaJ"/>
    <property type="match status" value="1"/>
</dbReference>
<dbReference type="Pfam" id="PF01556">
    <property type="entry name" value="DnaJ_C"/>
    <property type="match status" value="1"/>
</dbReference>
<dbReference type="GO" id="GO:0008270">
    <property type="term" value="F:zinc ion binding"/>
    <property type="evidence" value="ECO:0007669"/>
    <property type="project" value="UniProtKB-KW"/>
</dbReference>
<dbReference type="Gene3D" id="1.10.287.110">
    <property type="entry name" value="DnaJ domain"/>
    <property type="match status" value="1"/>
</dbReference>
<dbReference type="PROSITE" id="PS50076">
    <property type="entry name" value="DNAJ_2"/>
    <property type="match status" value="1"/>
</dbReference>
<dbReference type="SMART" id="SM00271">
    <property type="entry name" value="DnaJ"/>
    <property type="match status" value="1"/>
</dbReference>
<evidence type="ECO:0000259" key="6">
    <source>
        <dbReference type="PROSITE" id="PS50076"/>
    </source>
</evidence>
<keyword evidence="3" id="KW-0863">Zinc-finger</keyword>
<dbReference type="EMBL" id="IACT01008394">
    <property type="protein sequence ID" value="LAC27506.1"/>
    <property type="molecule type" value="mRNA"/>
</dbReference>
<dbReference type="InterPro" id="IPR002939">
    <property type="entry name" value="DnaJ_C"/>
</dbReference>
<dbReference type="CDD" id="cd06257">
    <property type="entry name" value="DnaJ"/>
    <property type="match status" value="1"/>
</dbReference>
<reference evidence="7" key="1">
    <citation type="submission" date="2017-11" db="EMBL/GenBank/DDBJ databases">
        <title>The sensing device of the deep-sea amphipod.</title>
        <authorList>
            <person name="Kobayashi H."/>
            <person name="Nagahama T."/>
            <person name="Arai W."/>
            <person name="Sasagawa Y."/>
            <person name="Umeda M."/>
            <person name="Hayashi T."/>
            <person name="Nikaido I."/>
            <person name="Watanabe H."/>
            <person name="Oguri K."/>
            <person name="Kitazato H."/>
            <person name="Fujioka K."/>
            <person name="Kido Y."/>
            <person name="Takami H."/>
        </authorList>
    </citation>
    <scope>NUCLEOTIDE SEQUENCE</scope>
    <source>
        <tissue evidence="7">Whole body</tissue>
    </source>
</reference>
<evidence type="ECO:0000256" key="1">
    <source>
        <dbReference type="ARBA" id="ARBA00022723"/>
    </source>
</evidence>
<dbReference type="CDD" id="cd10747">
    <property type="entry name" value="DnaJ_C"/>
    <property type="match status" value="1"/>
</dbReference>
<keyword evidence="1" id="KW-0479">Metal-binding</keyword>
<dbReference type="PANTHER" id="PTHR43096">
    <property type="entry name" value="DNAJ HOMOLOG 1, MITOCHONDRIAL-RELATED"/>
    <property type="match status" value="1"/>
</dbReference>